<protein>
    <submittedName>
        <fullName evidence="2">Cupin domain-containing protein</fullName>
    </submittedName>
</protein>
<dbReference type="PANTHER" id="PTHR36440:SF1">
    <property type="entry name" value="PUTATIVE (AFU_ORTHOLOGUE AFUA_8G07350)-RELATED"/>
    <property type="match status" value="1"/>
</dbReference>
<feature type="domain" description="Cupin type-2" evidence="1">
    <location>
        <begin position="51"/>
        <end position="109"/>
    </location>
</feature>
<dbReference type="PANTHER" id="PTHR36440">
    <property type="entry name" value="PUTATIVE (AFU_ORTHOLOGUE AFUA_8G07350)-RELATED"/>
    <property type="match status" value="1"/>
</dbReference>
<dbReference type="InterPro" id="IPR013096">
    <property type="entry name" value="Cupin_2"/>
</dbReference>
<comment type="caution">
    <text evidence="2">The sequence shown here is derived from an EMBL/GenBank/DDBJ whole genome shotgun (WGS) entry which is preliminary data.</text>
</comment>
<dbReference type="Proteomes" id="UP001589810">
    <property type="component" value="Unassembled WGS sequence"/>
</dbReference>
<dbReference type="SUPFAM" id="SSF51182">
    <property type="entry name" value="RmlC-like cupins"/>
    <property type="match status" value="1"/>
</dbReference>
<evidence type="ECO:0000259" key="1">
    <source>
        <dbReference type="Pfam" id="PF07883"/>
    </source>
</evidence>
<organism evidence="2 3">
    <name type="scientific">Kutzneria chonburiensis</name>
    <dbReference type="NCBI Taxonomy" id="1483604"/>
    <lineage>
        <taxon>Bacteria</taxon>
        <taxon>Bacillati</taxon>
        <taxon>Actinomycetota</taxon>
        <taxon>Actinomycetes</taxon>
        <taxon>Pseudonocardiales</taxon>
        <taxon>Pseudonocardiaceae</taxon>
        <taxon>Kutzneria</taxon>
    </lineage>
</organism>
<sequence length="361" mass="39152">MSIPPGLLARRTTELPRQLWHLGGLMSIRVTAGDTEGALSVVEQRALRGYATPPHVHSREDETLVVLEGELEYTVGDRDGVLRAGQSAFLPRHKAHRFTVTSERAHYLMLITPGGFEEMFQVVNFPAPEERMPGEDVHPATDPAIMAAESAARGTVIFRDDPAERARQVALLAAGPGTASSYRHLAGLIAGPGPVFGDVIDGLVLAAQRIPQDPGHARALILLGILAETAHDFVSARLPEILAAVGPDQPSSVLLALAFLGAHFREHAPAVLAAVVGLEEEDRRRLERCLAAADPTRIGRSWPTPALWELSEAEQELDRRWRAEGDWDAGTVQAIWDAETTSLLAFMGAKADHHVERNARV</sequence>
<dbReference type="InterPro" id="IPR014710">
    <property type="entry name" value="RmlC-like_jellyroll"/>
</dbReference>
<dbReference type="RefSeq" id="WP_273939008.1">
    <property type="nucleotide sequence ID" value="NZ_CP097263.1"/>
</dbReference>
<dbReference type="InterPro" id="IPR053146">
    <property type="entry name" value="QDO-like"/>
</dbReference>
<evidence type="ECO:0000313" key="3">
    <source>
        <dbReference type="Proteomes" id="UP001589810"/>
    </source>
</evidence>
<evidence type="ECO:0000313" key="2">
    <source>
        <dbReference type="EMBL" id="MFC0540239.1"/>
    </source>
</evidence>
<dbReference type="Gene3D" id="2.60.120.10">
    <property type="entry name" value="Jelly Rolls"/>
    <property type="match status" value="1"/>
</dbReference>
<reference evidence="2 3" key="1">
    <citation type="submission" date="2024-09" db="EMBL/GenBank/DDBJ databases">
        <authorList>
            <person name="Sun Q."/>
            <person name="Mori K."/>
        </authorList>
    </citation>
    <scope>NUCLEOTIDE SEQUENCE [LARGE SCALE GENOMIC DNA]</scope>
    <source>
        <strain evidence="2 3">TBRC 1432</strain>
    </source>
</reference>
<proteinExistence type="predicted"/>
<dbReference type="Pfam" id="PF07883">
    <property type="entry name" value="Cupin_2"/>
    <property type="match status" value="1"/>
</dbReference>
<gene>
    <name evidence="2" type="ORF">ACFFH7_02040</name>
</gene>
<dbReference type="InterPro" id="IPR011051">
    <property type="entry name" value="RmlC_Cupin_sf"/>
</dbReference>
<dbReference type="EMBL" id="JBHLUD010000001">
    <property type="protein sequence ID" value="MFC0540239.1"/>
    <property type="molecule type" value="Genomic_DNA"/>
</dbReference>
<accession>A0ABV6MJ91</accession>
<name>A0ABV6MJ91_9PSEU</name>
<keyword evidence="3" id="KW-1185">Reference proteome</keyword>